<keyword evidence="6" id="KW-0597">Phosphoprotein</keyword>
<dbReference type="PROSITE" id="PS50113">
    <property type="entry name" value="PAC"/>
    <property type="match status" value="1"/>
</dbReference>
<dbReference type="InterPro" id="IPR029151">
    <property type="entry name" value="Sensor-like_sf"/>
</dbReference>
<proteinExistence type="predicted"/>
<keyword evidence="5" id="KW-0997">Cell inner membrane</keyword>
<dbReference type="InterPro" id="IPR035965">
    <property type="entry name" value="PAS-like_dom_sf"/>
</dbReference>
<protein>
    <recommendedName>
        <fullName evidence="15">C4-dicarboxylate transport sensor protein DctB</fullName>
        <ecNumber evidence="3">2.7.13.3</ecNumber>
    </recommendedName>
</protein>
<dbReference type="PANTHER" id="PTHR43065">
    <property type="entry name" value="SENSOR HISTIDINE KINASE"/>
    <property type="match status" value="1"/>
</dbReference>
<evidence type="ECO:0000256" key="14">
    <source>
        <dbReference type="ARBA" id="ARBA00023136"/>
    </source>
</evidence>
<keyword evidence="12" id="KW-1133">Transmembrane helix</keyword>
<evidence type="ECO:0000256" key="9">
    <source>
        <dbReference type="ARBA" id="ARBA00022741"/>
    </source>
</evidence>
<evidence type="ECO:0000256" key="12">
    <source>
        <dbReference type="ARBA" id="ARBA00022989"/>
    </source>
</evidence>
<dbReference type="SUPFAM" id="SSF55874">
    <property type="entry name" value="ATPase domain of HSP90 chaperone/DNA topoisomerase II/histidine kinase"/>
    <property type="match status" value="1"/>
</dbReference>
<dbReference type="PROSITE" id="PS50112">
    <property type="entry name" value="PAS"/>
    <property type="match status" value="1"/>
</dbReference>
<dbReference type="NCBIfam" id="TIGR00229">
    <property type="entry name" value="sensory_box"/>
    <property type="match status" value="1"/>
</dbReference>
<keyword evidence="16" id="KW-0175">Coiled coil</keyword>
<reference evidence="21 22" key="1">
    <citation type="submission" date="2016-10" db="EMBL/GenBank/DDBJ databases">
        <authorList>
            <person name="de Groot N.N."/>
        </authorList>
    </citation>
    <scope>NUCLEOTIDE SEQUENCE [LARGE SCALE GENOMIC DNA]</scope>
    <source>
        <strain evidence="21 22">CGMCC 1.6848</strain>
    </source>
</reference>
<keyword evidence="13" id="KW-0902">Two-component regulatory system</keyword>
<feature type="coiled-coil region" evidence="16">
    <location>
        <begin position="487"/>
        <end position="517"/>
    </location>
</feature>
<dbReference type="Gene3D" id="1.10.287.130">
    <property type="match status" value="1"/>
</dbReference>
<dbReference type="SMART" id="SM00388">
    <property type="entry name" value="HisKA"/>
    <property type="match status" value="1"/>
</dbReference>
<dbReference type="EMBL" id="FOPY01000015">
    <property type="protein sequence ID" value="SFI02916.1"/>
    <property type="molecule type" value="Genomic_DNA"/>
</dbReference>
<comment type="subcellular location">
    <subcellularLocation>
        <location evidence="2">Cell inner membrane</location>
        <topology evidence="2">Multi-pass membrane protein</topology>
    </subcellularLocation>
</comment>
<evidence type="ECO:0000256" key="5">
    <source>
        <dbReference type="ARBA" id="ARBA00022519"/>
    </source>
</evidence>
<feature type="domain" description="Histidine kinase" evidence="18">
    <location>
        <begin position="526"/>
        <end position="739"/>
    </location>
</feature>
<dbReference type="InterPro" id="IPR000014">
    <property type="entry name" value="PAS"/>
</dbReference>
<evidence type="ECO:0000256" key="7">
    <source>
        <dbReference type="ARBA" id="ARBA00022679"/>
    </source>
</evidence>
<dbReference type="STRING" id="442341.SAMN04487959_1155"/>
<keyword evidence="11" id="KW-0067">ATP-binding</keyword>
<dbReference type="AlphaFoldDB" id="A0A1I3EVC1"/>
<evidence type="ECO:0000256" key="13">
    <source>
        <dbReference type="ARBA" id="ARBA00023012"/>
    </source>
</evidence>
<dbReference type="RefSeq" id="WP_092848976.1">
    <property type="nucleotide sequence ID" value="NZ_FOPY01000015.1"/>
</dbReference>
<keyword evidence="4" id="KW-1003">Cell membrane</keyword>
<dbReference type="Pfam" id="PF00512">
    <property type="entry name" value="HisKA"/>
    <property type="match status" value="1"/>
</dbReference>
<dbReference type="PROSITE" id="PS50109">
    <property type="entry name" value="HIS_KIN"/>
    <property type="match status" value="1"/>
</dbReference>
<comment type="catalytic activity">
    <reaction evidence="1">
        <text>ATP + protein L-histidine = ADP + protein N-phospho-L-histidine.</text>
        <dbReference type="EC" id="2.7.13.3"/>
    </reaction>
</comment>
<dbReference type="Proteomes" id="UP000199040">
    <property type="component" value="Unassembled WGS sequence"/>
</dbReference>
<keyword evidence="8" id="KW-0812">Transmembrane</keyword>
<evidence type="ECO:0000256" key="15">
    <source>
        <dbReference type="ARBA" id="ARBA00073143"/>
    </source>
</evidence>
<dbReference type="PANTHER" id="PTHR43065:SF46">
    <property type="entry name" value="C4-DICARBOXYLATE TRANSPORT SENSOR PROTEIN DCTB"/>
    <property type="match status" value="1"/>
</dbReference>
<evidence type="ECO:0000259" key="19">
    <source>
        <dbReference type="PROSITE" id="PS50112"/>
    </source>
</evidence>
<evidence type="ECO:0000256" key="4">
    <source>
        <dbReference type="ARBA" id="ARBA00022475"/>
    </source>
</evidence>
<dbReference type="SUPFAM" id="SSF103190">
    <property type="entry name" value="Sensory domain-like"/>
    <property type="match status" value="1"/>
</dbReference>
<keyword evidence="14" id="KW-0472">Membrane</keyword>
<accession>A0A1I3EVC1</accession>
<keyword evidence="10 21" id="KW-0418">Kinase</keyword>
<keyword evidence="7" id="KW-0808">Transferase</keyword>
<dbReference type="GO" id="GO:0005524">
    <property type="term" value="F:ATP binding"/>
    <property type="evidence" value="ECO:0007669"/>
    <property type="project" value="UniProtKB-KW"/>
</dbReference>
<evidence type="ECO:0000256" key="6">
    <source>
        <dbReference type="ARBA" id="ARBA00022553"/>
    </source>
</evidence>
<dbReference type="InterPro" id="IPR000700">
    <property type="entry name" value="PAS-assoc_C"/>
</dbReference>
<evidence type="ECO:0000259" key="18">
    <source>
        <dbReference type="PROSITE" id="PS50109"/>
    </source>
</evidence>
<feature type="region of interest" description="Disordered" evidence="17">
    <location>
        <begin position="745"/>
        <end position="764"/>
    </location>
</feature>
<dbReference type="CDD" id="cd00130">
    <property type="entry name" value="PAS"/>
    <property type="match status" value="1"/>
</dbReference>
<evidence type="ECO:0000256" key="1">
    <source>
        <dbReference type="ARBA" id="ARBA00000085"/>
    </source>
</evidence>
<dbReference type="EC" id="2.7.13.3" evidence="3"/>
<evidence type="ECO:0000259" key="20">
    <source>
        <dbReference type="PROSITE" id="PS50113"/>
    </source>
</evidence>
<keyword evidence="22" id="KW-1185">Reference proteome</keyword>
<feature type="domain" description="PAC" evidence="20">
    <location>
        <begin position="417"/>
        <end position="467"/>
    </location>
</feature>
<evidence type="ECO:0000313" key="21">
    <source>
        <dbReference type="EMBL" id="SFI02916.1"/>
    </source>
</evidence>
<dbReference type="SUPFAM" id="SSF55785">
    <property type="entry name" value="PYP-like sensor domain (PAS domain)"/>
    <property type="match status" value="1"/>
</dbReference>
<gene>
    <name evidence="21" type="ORF">SAMN04487959_1155</name>
</gene>
<dbReference type="CDD" id="cd00082">
    <property type="entry name" value="HisKA"/>
    <property type="match status" value="1"/>
</dbReference>
<dbReference type="Pfam" id="PF02518">
    <property type="entry name" value="HATPase_c"/>
    <property type="match status" value="1"/>
</dbReference>
<evidence type="ECO:0000256" key="11">
    <source>
        <dbReference type="ARBA" id="ARBA00022840"/>
    </source>
</evidence>
<evidence type="ECO:0000256" key="16">
    <source>
        <dbReference type="SAM" id="Coils"/>
    </source>
</evidence>
<keyword evidence="9" id="KW-0547">Nucleotide-binding</keyword>
<dbReference type="InterPro" id="IPR003594">
    <property type="entry name" value="HATPase_dom"/>
</dbReference>
<dbReference type="Gene3D" id="3.30.450.20">
    <property type="entry name" value="PAS domain"/>
    <property type="match status" value="3"/>
</dbReference>
<name>A0A1I3EVC1_9GAMM</name>
<dbReference type="SMART" id="SM00091">
    <property type="entry name" value="PAS"/>
    <property type="match status" value="1"/>
</dbReference>
<dbReference type="InterPro" id="IPR013656">
    <property type="entry name" value="PAS_4"/>
</dbReference>
<dbReference type="InterPro" id="IPR036890">
    <property type="entry name" value="HATPase_C_sf"/>
</dbReference>
<dbReference type="InterPro" id="IPR004358">
    <property type="entry name" value="Sig_transdc_His_kin-like_C"/>
</dbReference>
<evidence type="ECO:0000256" key="17">
    <source>
        <dbReference type="SAM" id="MobiDB-lite"/>
    </source>
</evidence>
<organism evidence="21 22">
    <name type="scientific">Modicisalibacter xianhensis</name>
    <dbReference type="NCBI Taxonomy" id="442341"/>
    <lineage>
        <taxon>Bacteria</taxon>
        <taxon>Pseudomonadati</taxon>
        <taxon>Pseudomonadota</taxon>
        <taxon>Gammaproteobacteria</taxon>
        <taxon>Oceanospirillales</taxon>
        <taxon>Halomonadaceae</taxon>
        <taxon>Modicisalibacter</taxon>
    </lineage>
</organism>
<evidence type="ECO:0000256" key="10">
    <source>
        <dbReference type="ARBA" id="ARBA00022777"/>
    </source>
</evidence>
<dbReference type="FunFam" id="3.30.450.20:FF:000127">
    <property type="entry name" value="C4-dicarboxylate transport sensor protein"/>
    <property type="match status" value="1"/>
</dbReference>
<evidence type="ECO:0000256" key="8">
    <source>
        <dbReference type="ARBA" id="ARBA00022692"/>
    </source>
</evidence>
<evidence type="ECO:0000313" key="22">
    <source>
        <dbReference type="Proteomes" id="UP000199040"/>
    </source>
</evidence>
<dbReference type="Pfam" id="PF02743">
    <property type="entry name" value="dCache_1"/>
    <property type="match status" value="1"/>
</dbReference>
<dbReference type="GO" id="GO:0000155">
    <property type="term" value="F:phosphorelay sensor kinase activity"/>
    <property type="evidence" value="ECO:0007669"/>
    <property type="project" value="InterPro"/>
</dbReference>
<dbReference type="SMART" id="SM00387">
    <property type="entry name" value="HATPase_c"/>
    <property type="match status" value="1"/>
</dbReference>
<sequence length="764" mass="83891">MHATRLPRPWRRLLLLLVPLGLLLSAWQAAMLAREEALESLHAEATNELRLAAAGISAYLSRHDYLPRLLASRETVKRALATPDDPLAVLILNRMFDDFRAIADVSDIYLLDRSGTTLAASNWQLPHSFVGQNYSFRPYFKLAMQGEMASFYGLGTQSGERGYYFSAPVYSDTSRQRVDGVVVIKVRVAPLEDNWSSQNGELLVSDENSVIFMASQPGLRLASLTPLDSTVQRRLQETRRYDGVPLDTVALAPFEQRPDGSRLVRFEQGPLNTTAYLALTRALPTLGWTVHMLKPLTSVESAQWQAGMLAAGLYGVVVLAGGIGWQRWRLRRERELFAERERQALAEGQARVRGIIDRTRAGLLVLDESASLAYLNPTAQAIFGHTPANVEGRHLTELLSPADARRVLALRQATPSPATEVLALRPGGTLVPLELTLSPLVSPHGERWLATVFDIRERKAQELALARARDQLEHRVEERTRDLLDSNRRLSAEIDERRRAEAELRQAQDELIQAAKLAVLGQMAAGINHELNQPLAAIRAYAENARIFLERGRSEAASGNLGQIVELTSRMAEISAQLKQFSRKSGDSLTAVSAQASFGYALRLYRSRLVDAHVEVIQDWPGEDVWVHADLVRLEQVLVNLIGNALQAMAETPSPRLELTIVQADGWVRLGVRDNGPGIAEAHLGRVFEPFFTTKSTGKGLGLGLSISARIIDDLGGSLEATNASDGGALFSVTLRASTPVLAASETGLTPAGPPSPPKENRHA</sequence>
<dbReference type="GO" id="GO:0005886">
    <property type="term" value="C:plasma membrane"/>
    <property type="evidence" value="ECO:0007669"/>
    <property type="project" value="UniProtKB-SubCell"/>
</dbReference>
<dbReference type="FunFam" id="1.10.287.130:FF:000049">
    <property type="entry name" value="C4-dicarboxylate transport sensor protein DctB"/>
    <property type="match status" value="1"/>
</dbReference>
<dbReference type="InterPro" id="IPR005467">
    <property type="entry name" value="His_kinase_dom"/>
</dbReference>
<dbReference type="Gene3D" id="3.30.565.10">
    <property type="entry name" value="Histidine kinase-like ATPase, C-terminal domain"/>
    <property type="match status" value="1"/>
</dbReference>
<dbReference type="SUPFAM" id="SSF47384">
    <property type="entry name" value="Homodimeric domain of signal transducing histidine kinase"/>
    <property type="match status" value="1"/>
</dbReference>
<feature type="domain" description="PAS" evidence="19">
    <location>
        <begin position="348"/>
        <end position="407"/>
    </location>
</feature>
<dbReference type="InterPro" id="IPR033479">
    <property type="entry name" value="dCache_1"/>
</dbReference>
<dbReference type="InterPro" id="IPR003661">
    <property type="entry name" value="HisK_dim/P_dom"/>
</dbReference>
<dbReference type="Pfam" id="PF08448">
    <property type="entry name" value="PAS_4"/>
    <property type="match status" value="1"/>
</dbReference>
<evidence type="ECO:0000256" key="2">
    <source>
        <dbReference type="ARBA" id="ARBA00004429"/>
    </source>
</evidence>
<dbReference type="PRINTS" id="PR00344">
    <property type="entry name" value="BCTRLSENSOR"/>
</dbReference>
<evidence type="ECO:0000256" key="3">
    <source>
        <dbReference type="ARBA" id="ARBA00012438"/>
    </source>
</evidence>
<dbReference type="InterPro" id="IPR036097">
    <property type="entry name" value="HisK_dim/P_sf"/>
</dbReference>